<comment type="caution">
    <text evidence="2">The sequence shown here is derived from an EMBL/GenBank/DDBJ whole genome shotgun (WGS) entry which is preliminary data.</text>
</comment>
<feature type="region of interest" description="Disordered" evidence="1">
    <location>
        <begin position="46"/>
        <end position="101"/>
    </location>
</feature>
<evidence type="ECO:0000256" key="1">
    <source>
        <dbReference type="SAM" id="MobiDB-lite"/>
    </source>
</evidence>
<feature type="compositionally biased region" description="Low complexity" evidence="1">
    <location>
        <begin position="67"/>
        <end position="101"/>
    </location>
</feature>
<gene>
    <name evidence="2" type="ORF">PIB30_067977</name>
</gene>
<name>A0ABU6YLK0_9FABA</name>
<organism evidence="2 3">
    <name type="scientific">Stylosanthes scabra</name>
    <dbReference type="NCBI Taxonomy" id="79078"/>
    <lineage>
        <taxon>Eukaryota</taxon>
        <taxon>Viridiplantae</taxon>
        <taxon>Streptophyta</taxon>
        <taxon>Embryophyta</taxon>
        <taxon>Tracheophyta</taxon>
        <taxon>Spermatophyta</taxon>
        <taxon>Magnoliopsida</taxon>
        <taxon>eudicotyledons</taxon>
        <taxon>Gunneridae</taxon>
        <taxon>Pentapetalae</taxon>
        <taxon>rosids</taxon>
        <taxon>fabids</taxon>
        <taxon>Fabales</taxon>
        <taxon>Fabaceae</taxon>
        <taxon>Papilionoideae</taxon>
        <taxon>50 kb inversion clade</taxon>
        <taxon>dalbergioids sensu lato</taxon>
        <taxon>Dalbergieae</taxon>
        <taxon>Pterocarpus clade</taxon>
        <taxon>Stylosanthes</taxon>
    </lineage>
</organism>
<keyword evidence="3" id="KW-1185">Reference proteome</keyword>
<sequence>MPFASAASNKVSSSLGSLSVSIESSLSSAVFLWISIHPASSLRIYNPGFNSGTKRDADPQLRDSTRLSSSPSLVPAASSKASLSSTPSTNTLSLHSPSLIL</sequence>
<reference evidence="2 3" key="1">
    <citation type="journal article" date="2023" name="Plants (Basel)">
        <title>Bridging the Gap: Combining Genomics and Transcriptomics Approaches to Understand Stylosanthes scabra, an Orphan Legume from the Brazilian Caatinga.</title>
        <authorList>
            <person name="Ferreira-Neto J.R.C."/>
            <person name="da Silva M.D."/>
            <person name="Binneck E."/>
            <person name="de Melo N.F."/>
            <person name="da Silva R.H."/>
            <person name="de Melo A.L.T.M."/>
            <person name="Pandolfi V."/>
            <person name="Bustamante F.O."/>
            <person name="Brasileiro-Vidal A.C."/>
            <person name="Benko-Iseppon A.M."/>
        </authorList>
    </citation>
    <scope>NUCLEOTIDE SEQUENCE [LARGE SCALE GENOMIC DNA]</scope>
    <source>
        <tissue evidence="2">Leaves</tissue>
    </source>
</reference>
<proteinExistence type="predicted"/>
<evidence type="ECO:0000313" key="3">
    <source>
        <dbReference type="Proteomes" id="UP001341840"/>
    </source>
</evidence>
<feature type="compositionally biased region" description="Basic and acidic residues" evidence="1">
    <location>
        <begin position="53"/>
        <end position="65"/>
    </location>
</feature>
<accession>A0ABU6YLK0</accession>
<dbReference type="Proteomes" id="UP001341840">
    <property type="component" value="Unassembled WGS sequence"/>
</dbReference>
<evidence type="ECO:0000313" key="2">
    <source>
        <dbReference type="EMBL" id="MED6210849.1"/>
    </source>
</evidence>
<protein>
    <submittedName>
        <fullName evidence="2">Uncharacterized protein</fullName>
    </submittedName>
</protein>
<dbReference type="EMBL" id="JASCZI010242375">
    <property type="protein sequence ID" value="MED6210849.1"/>
    <property type="molecule type" value="Genomic_DNA"/>
</dbReference>